<reference evidence="5" key="1">
    <citation type="submission" date="2021-01" db="EMBL/GenBank/DDBJ databases">
        <title>Genomic Encyclopedia of Type Strains, Phase IV (KMG-IV): sequencing the most valuable type-strain genomes for metagenomic binning, comparative biology and taxonomic classification.</title>
        <authorList>
            <person name="Goeker M."/>
        </authorList>
    </citation>
    <scope>NUCLEOTIDE SEQUENCE</scope>
    <source>
        <strain evidence="5">DSM 25523</strain>
    </source>
</reference>
<dbReference type="InterPro" id="IPR038404">
    <property type="entry name" value="TRAP_DctP_sf"/>
</dbReference>
<keyword evidence="5" id="KW-0675">Receptor</keyword>
<feature type="signal peptide" evidence="4">
    <location>
        <begin position="1"/>
        <end position="21"/>
    </location>
</feature>
<dbReference type="Proteomes" id="UP000717624">
    <property type="component" value="Unassembled WGS sequence"/>
</dbReference>
<organism evidence="5 6">
    <name type="scientific">Brevibacillus fulvus</name>
    <dbReference type="NCBI Taxonomy" id="1125967"/>
    <lineage>
        <taxon>Bacteria</taxon>
        <taxon>Bacillati</taxon>
        <taxon>Bacillota</taxon>
        <taxon>Bacilli</taxon>
        <taxon>Bacillales</taxon>
        <taxon>Paenibacillaceae</taxon>
        <taxon>Brevibacillus</taxon>
    </lineage>
</organism>
<dbReference type="PROSITE" id="PS51257">
    <property type="entry name" value="PROKAR_LIPOPROTEIN"/>
    <property type="match status" value="1"/>
</dbReference>
<evidence type="ECO:0000313" key="5">
    <source>
        <dbReference type="EMBL" id="MBM7589609.1"/>
    </source>
</evidence>
<evidence type="ECO:0000256" key="1">
    <source>
        <dbReference type="ARBA" id="ARBA00009023"/>
    </source>
</evidence>
<dbReference type="CDD" id="cd13679">
    <property type="entry name" value="PBP2_TRAP_YiaO_like"/>
    <property type="match status" value="1"/>
</dbReference>
<dbReference type="GO" id="GO:0030288">
    <property type="term" value="C:outer membrane-bounded periplasmic space"/>
    <property type="evidence" value="ECO:0007669"/>
    <property type="project" value="InterPro"/>
</dbReference>
<dbReference type="NCBIfam" id="TIGR00787">
    <property type="entry name" value="dctP"/>
    <property type="match status" value="1"/>
</dbReference>
<dbReference type="GO" id="GO:0055085">
    <property type="term" value="P:transmembrane transport"/>
    <property type="evidence" value="ECO:0007669"/>
    <property type="project" value="InterPro"/>
</dbReference>
<evidence type="ECO:0000256" key="3">
    <source>
        <dbReference type="ARBA" id="ARBA00022729"/>
    </source>
</evidence>
<dbReference type="InterPro" id="IPR004682">
    <property type="entry name" value="TRAP_DctP"/>
</dbReference>
<dbReference type="PIRSF" id="PIRSF006470">
    <property type="entry name" value="DctB"/>
    <property type="match status" value="1"/>
</dbReference>
<evidence type="ECO:0000256" key="4">
    <source>
        <dbReference type="SAM" id="SignalP"/>
    </source>
</evidence>
<evidence type="ECO:0000313" key="6">
    <source>
        <dbReference type="Proteomes" id="UP000717624"/>
    </source>
</evidence>
<dbReference type="InterPro" id="IPR018389">
    <property type="entry name" value="DctP_fam"/>
</dbReference>
<keyword evidence="6" id="KW-1185">Reference proteome</keyword>
<dbReference type="RefSeq" id="WP_204517334.1">
    <property type="nucleotide sequence ID" value="NZ_BAABIN010000038.1"/>
</dbReference>
<accession>A0A939BTM0</accession>
<gene>
    <name evidence="5" type="ORF">JOD01_001209</name>
</gene>
<comment type="caution">
    <text evidence="5">The sequence shown here is derived from an EMBL/GenBank/DDBJ whole genome shotgun (WGS) entry which is preliminary data.</text>
</comment>
<dbReference type="PANTHER" id="PTHR33376:SF7">
    <property type="entry name" value="C4-DICARBOXYLATE-BINDING PROTEIN DCTB"/>
    <property type="match status" value="1"/>
</dbReference>
<comment type="similarity">
    <text evidence="1">Belongs to the bacterial solute-binding protein 7 family.</text>
</comment>
<keyword evidence="2" id="KW-0813">Transport</keyword>
<dbReference type="Pfam" id="PF03480">
    <property type="entry name" value="DctP"/>
    <property type="match status" value="1"/>
</dbReference>
<keyword evidence="3 4" id="KW-0732">Signal</keyword>
<protein>
    <submittedName>
        <fullName evidence="5">Tripartite ATP-independent transporter DctP family solute receptor</fullName>
    </submittedName>
</protein>
<dbReference type="Gene3D" id="3.40.190.170">
    <property type="entry name" value="Bacterial extracellular solute-binding protein, family 7"/>
    <property type="match status" value="1"/>
</dbReference>
<feature type="chain" id="PRO_5039576355" evidence="4">
    <location>
        <begin position="22"/>
        <end position="356"/>
    </location>
</feature>
<evidence type="ECO:0000256" key="2">
    <source>
        <dbReference type="ARBA" id="ARBA00022448"/>
    </source>
</evidence>
<dbReference type="EMBL" id="JAFBEB010000003">
    <property type="protein sequence ID" value="MBM7589609.1"/>
    <property type="molecule type" value="Genomic_DNA"/>
</dbReference>
<dbReference type="PANTHER" id="PTHR33376">
    <property type="match status" value="1"/>
</dbReference>
<dbReference type="NCBIfam" id="NF037995">
    <property type="entry name" value="TRAP_S1"/>
    <property type="match status" value="1"/>
</dbReference>
<proteinExistence type="inferred from homology"/>
<name>A0A939BTM0_9BACL</name>
<dbReference type="AlphaFoldDB" id="A0A939BTM0"/>
<sequence>MRKAWQTISLTLAGMSLLILAACGGANGSDGATGAGGNDATAGQAATQRVIKAGIGLNEDHPEGQGLLKFKEIVEQKTGGKIKVETYFAAQLGDDQQMTEALKAGTLEVTVPSTSPLVGTVKEFGIFDFPFLFNSGEEADAILDGPIGQKILEKLPEHNLVGLSYWENGFRNLTNNQHPVAKLEDFQGLKIRTMQNEVHLDAFQALGANPTPMAFSEVFTALEGKTVDGQENPLATILSNKYYEVQDYLSMTRHVYTPFAFLISKSFWDQLTPEEQTIIREASIEAGKYQRELSRKADQEALDALTKEGMKVNELSDAEKERIKQVIQPVIDKYSEQFGRDLVDQLNQQLAEIRKQ</sequence>